<comment type="caution">
    <text evidence="12">The sequence shown here is derived from an EMBL/GenBank/DDBJ whole genome shotgun (WGS) entry which is preliminary data.</text>
</comment>
<dbReference type="PANTHER" id="PTHR21281">
    <property type="entry name" value="CYTOCHROME B5 DOMAIN-CONTAINING PROTEIN 1"/>
    <property type="match status" value="1"/>
</dbReference>
<keyword evidence="5" id="KW-0408">Iron</keyword>
<evidence type="ECO:0000313" key="12">
    <source>
        <dbReference type="EMBL" id="KAK7494138.1"/>
    </source>
</evidence>
<dbReference type="Gene3D" id="3.10.120.10">
    <property type="entry name" value="Cytochrome b5-like heme/steroid binding domain"/>
    <property type="match status" value="1"/>
</dbReference>
<evidence type="ECO:0000256" key="4">
    <source>
        <dbReference type="ARBA" id="ARBA00022723"/>
    </source>
</evidence>
<keyword evidence="7" id="KW-0966">Cell projection</keyword>
<evidence type="ECO:0000256" key="6">
    <source>
        <dbReference type="ARBA" id="ARBA00023212"/>
    </source>
</evidence>
<evidence type="ECO:0000256" key="10">
    <source>
        <dbReference type="ARBA" id="ARBA00046139"/>
    </source>
</evidence>
<evidence type="ECO:0000256" key="9">
    <source>
        <dbReference type="ARBA" id="ARBA00040649"/>
    </source>
</evidence>
<sequence>MSRPKYFTPNEVSVHNTIDDLWVSFLGKVYDLTPLCQKYAGDVLLKPIISAIRTHVDPQTGCVIPYCPNGRFVHIPPPYPDTNWANDFGRPWWKDEGYLVGILSAKTRFIKIINTLTSQEQVIEVCSEEIMTEILDRYLRYNKHAASYTWKYDKRNLEMNKTLEQNGIHDDDEDFYELSMNDNSFLQAVHLYFNDDLTEA</sequence>
<protein>
    <recommendedName>
        <fullName evidence="9">Cytochrome b5 domain-containing protein 1</fullName>
    </recommendedName>
</protein>
<dbReference type="InterPro" id="IPR001199">
    <property type="entry name" value="Cyt_B5-like_heme/steroid-bd"/>
</dbReference>
<keyword evidence="6" id="KW-0206">Cytoskeleton</keyword>
<dbReference type="EMBL" id="JACVVK020000086">
    <property type="protein sequence ID" value="KAK7494138.1"/>
    <property type="molecule type" value="Genomic_DNA"/>
</dbReference>
<evidence type="ECO:0000256" key="8">
    <source>
        <dbReference type="ARBA" id="ARBA00038168"/>
    </source>
</evidence>
<gene>
    <name evidence="12" type="ORF">BaRGS_00014611</name>
</gene>
<evidence type="ECO:0000313" key="13">
    <source>
        <dbReference type="Proteomes" id="UP001519460"/>
    </source>
</evidence>
<proteinExistence type="inferred from homology"/>
<evidence type="ECO:0000259" key="11">
    <source>
        <dbReference type="Pfam" id="PF00173"/>
    </source>
</evidence>
<keyword evidence="13" id="KW-1185">Reference proteome</keyword>
<dbReference type="Proteomes" id="UP001519460">
    <property type="component" value="Unassembled WGS sequence"/>
</dbReference>
<name>A0ABD0L3N6_9CAEN</name>
<dbReference type="InterPro" id="IPR052320">
    <property type="entry name" value="Cytochrome_b5_domain"/>
</dbReference>
<dbReference type="PANTHER" id="PTHR21281:SF0">
    <property type="entry name" value="CYTOCHROME B5 DOMAIN-CONTAINING PROTEIN 1"/>
    <property type="match status" value="1"/>
</dbReference>
<evidence type="ECO:0000256" key="2">
    <source>
        <dbReference type="ARBA" id="ARBA00022490"/>
    </source>
</evidence>
<organism evidence="12 13">
    <name type="scientific">Batillaria attramentaria</name>
    <dbReference type="NCBI Taxonomy" id="370345"/>
    <lineage>
        <taxon>Eukaryota</taxon>
        <taxon>Metazoa</taxon>
        <taxon>Spiralia</taxon>
        <taxon>Lophotrochozoa</taxon>
        <taxon>Mollusca</taxon>
        <taxon>Gastropoda</taxon>
        <taxon>Caenogastropoda</taxon>
        <taxon>Sorbeoconcha</taxon>
        <taxon>Cerithioidea</taxon>
        <taxon>Batillariidae</taxon>
        <taxon>Batillaria</taxon>
    </lineage>
</organism>
<reference evidence="12 13" key="1">
    <citation type="journal article" date="2023" name="Sci. Data">
        <title>Genome assembly of the Korean intertidal mud-creeper Batillaria attramentaria.</title>
        <authorList>
            <person name="Patra A.K."/>
            <person name="Ho P.T."/>
            <person name="Jun S."/>
            <person name="Lee S.J."/>
            <person name="Kim Y."/>
            <person name="Won Y.J."/>
        </authorList>
    </citation>
    <scope>NUCLEOTIDE SEQUENCE [LARGE SCALE GENOMIC DNA]</scope>
    <source>
        <strain evidence="12">Wonlab-2016</strain>
    </source>
</reference>
<dbReference type="InterPro" id="IPR036400">
    <property type="entry name" value="Cyt_B5-like_heme/steroid_sf"/>
</dbReference>
<dbReference type="GO" id="GO:0046872">
    <property type="term" value="F:metal ion binding"/>
    <property type="evidence" value="ECO:0007669"/>
    <property type="project" value="UniProtKB-KW"/>
</dbReference>
<evidence type="ECO:0000256" key="1">
    <source>
        <dbReference type="ARBA" id="ARBA00004430"/>
    </source>
</evidence>
<dbReference type="SUPFAM" id="SSF55856">
    <property type="entry name" value="Cytochrome b5-like heme/steroid binding domain"/>
    <property type="match status" value="1"/>
</dbReference>
<dbReference type="AlphaFoldDB" id="A0ABD0L3N6"/>
<keyword evidence="3" id="KW-0349">Heme</keyword>
<evidence type="ECO:0000256" key="7">
    <source>
        <dbReference type="ARBA" id="ARBA00023273"/>
    </source>
</evidence>
<evidence type="ECO:0000256" key="3">
    <source>
        <dbReference type="ARBA" id="ARBA00022617"/>
    </source>
</evidence>
<dbReference type="GO" id="GO:0005930">
    <property type="term" value="C:axoneme"/>
    <property type="evidence" value="ECO:0007669"/>
    <property type="project" value="UniProtKB-SubCell"/>
</dbReference>
<accession>A0ABD0L3N6</accession>
<comment type="similarity">
    <text evidence="8">Belongs to the cytochrome b5 family.</text>
</comment>
<evidence type="ECO:0000256" key="5">
    <source>
        <dbReference type="ARBA" id="ARBA00023004"/>
    </source>
</evidence>
<dbReference type="Pfam" id="PF00173">
    <property type="entry name" value="Cyt-b5"/>
    <property type="match status" value="1"/>
</dbReference>
<feature type="domain" description="Cytochrome b5 heme-binding" evidence="11">
    <location>
        <begin position="8"/>
        <end position="41"/>
    </location>
</feature>
<keyword evidence="2" id="KW-0963">Cytoplasm</keyword>
<comment type="subcellular location">
    <subcellularLocation>
        <location evidence="1">Cytoplasm</location>
        <location evidence="1">Cytoskeleton</location>
        <location evidence="1">Cilium axoneme</location>
    </subcellularLocation>
</comment>
<comment type="function">
    <text evidence="10">Radial spoke stalk protein that binds heme under oxidizing conditions. Required for the coordinated beating of multiple cilia maybe by functioning in a redox signaling pathway.</text>
</comment>
<keyword evidence="4" id="KW-0479">Metal-binding</keyword>